<keyword evidence="3" id="KW-1185">Reference proteome</keyword>
<gene>
    <name evidence="2" type="ORF">DY000_02021826</name>
</gene>
<proteinExistence type="predicted"/>
<evidence type="ECO:0000313" key="3">
    <source>
        <dbReference type="Proteomes" id="UP000266723"/>
    </source>
</evidence>
<accession>A0ABQ7EF82</accession>
<name>A0ABQ7EF82_BRACR</name>
<feature type="region of interest" description="Disordered" evidence="1">
    <location>
        <begin position="70"/>
        <end position="97"/>
    </location>
</feature>
<comment type="caution">
    <text evidence="2">The sequence shown here is derived from an EMBL/GenBank/DDBJ whole genome shotgun (WGS) entry which is preliminary data.</text>
</comment>
<dbReference type="EMBL" id="QGKV02000299">
    <property type="protein sequence ID" value="KAF3595634.1"/>
    <property type="molecule type" value="Genomic_DNA"/>
</dbReference>
<evidence type="ECO:0000256" key="1">
    <source>
        <dbReference type="SAM" id="MobiDB-lite"/>
    </source>
</evidence>
<sequence length="97" mass="11364">MDDSASRCVPLLWKGQGVVGDLGFLGLEDWSPEWSFTGKMRHEFQPEIDRRSDNNIERWVDTKIDRRSDNNIERRVDRKVDRHSATNNDRRHPAGSK</sequence>
<reference evidence="2 3" key="1">
    <citation type="journal article" date="2020" name="BMC Genomics">
        <title>Intraspecific diversification of the crop wild relative Brassica cretica Lam. using demographic model selection.</title>
        <authorList>
            <person name="Kioukis A."/>
            <person name="Michalopoulou V.A."/>
            <person name="Briers L."/>
            <person name="Pirintsos S."/>
            <person name="Studholme D.J."/>
            <person name="Pavlidis P."/>
            <person name="Sarris P.F."/>
        </authorList>
    </citation>
    <scope>NUCLEOTIDE SEQUENCE [LARGE SCALE GENOMIC DNA]</scope>
    <source>
        <strain evidence="3">cv. PFS-1207/04</strain>
    </source>
</reference>
<dbReference type="Proteomes" id="UP000266723">
    <property type="component" value="Unassembled WGS sequence"/>
</dbReference>
<protein>
    <submittedName>
        <fullName evidence="2">Uncharacterized protein</fullName>
    </submittedName>
</protein>
<evidence type="ECO:0000313" key="2">
    <source>
        <dbReference type="EMBL" id="KAF3595634.1"/>
    </source>
</evidence>
<organism evidence="2 3">
    <name type="scientific">Brassica cretica</name>
    <name type="common">Mustard</name>
    <dbReference type="NCBI Taxonomy" id="69181"/>
    <lineage>
        <taxon>Eukaryota</taxon>
        <taxon>Viridiplantae</taxon>
        <taxon>Streptophyta</taxon>
        <taxon>Embryophyta</taxon>
        <taxon>Tracheophyta</taxon>
        <taxon>Spermatophyta</taxon>
        <taxon>Magnoliopsida</taxon>
        <taxon>eudicotyledons</taxon>
        <taxon>Gunneridae</taxon>
        <taxon>Pentapetalae</taxon>
        <taxon>rosids</taxon>
        <taxon>malvids</taxon>
        <taxon>Brassicales</taxon>
        <taxon>Brassicaceae</taxon>
        <taxon>Brassiceae</taxon>
        <taxon>Brassica</taxon>
    </lineage>
</organism>